<evidence type="ECO:0000259" key="2">
    <source>
        <dbReference type="Pfam" id="PF04326"/>
    </source>
</evidence>
<dbReference type="InterPro" id="IPR038461">
    <property type="entry name" value="Schlafen_AlbA_2_dom_sf"/>
</dbReference>
<evidence type="ECO:0000256" key="1">
    <source>
        <dbReference type="SAM" id="MobiDB-lite"/>
    </source>
</evidence>
<dbReference type="Gene3D" id="6.10.10.130">
    <property type="match status" value="1"/>
</dbReference>
<dbReference type="Gene3D" id="1.10.10.10">
    <property type="entry name" value="Winged helix-like DNA-binding domain superfamily/Winged helix DNA-binding domain"/>
    <property type="match status" value="1"/>
</dbReference>
<dbReference type="Pfam" id="PF13749">
    <property type="entry name" value="HATPase_c_4"/>
    <property type="match status" value="1"/>
</dbReference>
<dbReference type="InterPro" id="IPR036390">
    <property type="entry name" value="WH_DNA-bd_sf"/>
</dbReference>
<comment type="caution">
    <text evidence="3">The sequence shown here is derived from an EMBL/GenBank/DDBJ whole genome shotgun (WGS) entry which is preliminary data.</text>
</comment>
<dbReference type="InterPro" id="IPR011991">
    <property type="entry name" value="ArsR-like_HTH"/>
</dbReference>
<accession>A0ABS7DIC6</accession>
<keyword evidence="4" id="KW-1185">Reference proteome</keyword>
<organism evidence="3 4">
    <name type="scientific">Succinivibrio faecicola</name>
    <dbReference type="NCBI Taxonomy" id="2820300"/>
    <lineage>
        <taxon>Bacteria</taxon>
        <taxon>Pseudomonadati</taxon>
        <taxon>Pseudomonadota</taxon>
        <taxon>Gammaproteobacteria</taxon>
        <taxon>Aeromonadales</taxon>
        <taxon>Succinivibrionaceae</taxon>
        <taxon>Succinivibrio</taxon>
    </lineage>
</organism>
<dbReference type="Proteomes" id="UP000731465">
    <property type="component" value="Unassembled WGS sequence"/>
</dbReference>
<proteinExistence type="predicted"/>
<dbReference type="SUPFAM" id="SSF46785">
    <property type="entry name" value="Winged helix' DNA-binding domain"/>
    <property type="match status" value="1"/>
</dbReference>
<dbReference type="InterPro" id="IPR038475">
    <property type="entry name" value="RecG_C_sf"/>
</dbReference>
<dbReference type="PANTHER" id="PTHR30595">
    <property type="entry name" value="GLPR-RELATED TRANSCRIPTIONAL REPRESSOR"/>
    <property type="match status" value="1"/>
</dbReference>
<dbReference type="EMBL" id="JAGFNY010000039">
    <property type="protein sequence ID" value="MBW7570968.1"/>
    <property type="molecule type" value="Genomic_DNA"/>
</dbReference>
<dbReference type="Pfam" id="PF13412">
    <property type="entry name" value="HTH_24"/>
    <property type="match status" value="1"/>
</dbReference>
<dbReference type="InterPro" id="IPR007421">
    <property type="entry name" value="Schlafen_AlbA_2_dom"/>
</dbReference>
<dbReference type="InterPro" id="IPR036388">
    <property type="entry name" value="WH-like_DNA-bd_sf"/>
</dbReference>
<dbReference type="Gene3D" id="3.30.950.30">
    <property type="entry name" value="Schlafen, AAA domain"/>
    <property type="match status" value="1"/>
</dbReference>
<sequence length="473" mass="53454">MAESHNVEYKEIWKDDYLKWLCGFANSKGGSLFIGVDDDGNVVGLKNISKLLEDLPNKIQSGLGIVADVNRLSKDGIEYIEIKVTGPSTFPISYHGEFFYRSGATNQKLTGIALTDFIARKNGILWEDAIVSGLSVDDLDDESFKIFRREALRKKRMTEAELNVSNKELLEKLHLMKDGMLTRAAVLLFYKDPSIVQAGSFIKVGKFDESGLVVYHHELEESFMVNATKVVDLIYLMYLKAKISYEHDIRVEEYPFAREAIREAIYNAIAHNCYMYGTPIQIKVMEDSLTIGNRCILPEGWTVETFMQAHDSEPYNPNIANVLYRAGFIESWGQGIQKICTECRAIGEDLPEYELIGTSLRVKFKALESALIIEPKQQGLQNNAPNDDPNHDPNHDPNYDPNTSGHSLNEKILLLITKQNDITRPRLASELGVSESTIKRAFKKLLDEGIIIRIGNNRSGHWQINNRSENTGK</sequence>
<dbReference type="PANTHER" id="PTHR30595:SF6">
    <property type="entry name" value="SCHLAFEN ALBA-2 DOMAIN-CONTAINING PROTEIN"/>
    <property type="match status" value="1"/>
</dbReference>
<dbReference type="CDD" id="cd00090">
    <property type="entry name" value="HTH_ARSR"/>
    <property type="match status" value="1"/>
</dbReference>
<protein>
    <submittedName>
        <fullName evidence="3">DNA binding domain-containing protein</fullName>
    </submittedName>
</protein>
<reference evidence="3 4" key="1">
    <citation type="submission" date="2021-03" db="EMBL/GenBank/DDBJ databases">
        <title>Succinivibrio sp. nov. isolated from feces of cow.</title>
        <authorList>
            <person name="Choi J.-Y."/>
        </authorList>
    </citation>
    <scope>NUCLEOTIDE SEQUENCE [LARGE SCALE GENOMIC DNA]</scope>
    <source>
        <strain evidence="3 4">AGMB01872</strain>
    </source>
</reference>
<gene>
    <name evidence="3" type="ORF">J5V48_08685</name>
</gene>
<dbReference type="Gene3D" id="3.30.565.60">
    <property type="match status" value="1"/>
</dbReference>
<evidence type="ECO:0000313" key="3">
    <source>
        <dbReference type="EMBL" id="MBW7570968.1"/>
    </source>
</evidence>
<feature type="compositionally biased region" description="Basic and acidic residues" evidence="1">
    <location>
        <begin position="388"/>
        <end position="398"/>
    </location>
</feature>
<feature type="region of interest" description="Disordered" evidence="1">
    <location>
        <begin position="376"/>
        <end position="404"/>
    </location>
</feature>
<dbReference type="RefSeq" id="WP_219938191.1">
    <property type="nucleotide sequence ID" value="NZ_JAGFNY010000039.1"/>
</dbReference>
<dbReference type="Pfam" id="PF04326">
    <property type="entry name" value="SLFN_AlbA_2"/>
    <property type="match status" value="1"/>
</dbReference>
<feature type="domain" description="Schlafen AlbA-2" evidence="2">
    <location>
        <begin position="3"/>
        <end position="109"/>
    </location>
</feature>
<evidence type="ECO:0000313" key="4">
    <source>
        <dbReference type="Proteomes" id="UP000731465"/>
    </source>
</evidence>
<name>A0ABS7DIC6_9GAMM</name>